<feature type="transmembrane region" description="Helical" evidence="1">
    <location>
        <begin position="29"/>
        <end position="50"/>
    </location>
</feature>
<dbReference type="STRING" id="29422.Lbru_0006"/>
<keyword evidence="1" id="KW-0472">Membrane</keyword>
<sequence>MLLVCGRININAYNFSLLIIPNRLKKRELLNLLSPIPSIISFTVTVFMYFRDSLLSEKAAIARYFQDLKRPAITLYQKWYKP</sequence>
<keyword evidence="3" id="KW-1185">Reference proteome</keyword>
<gene>
    <name evidence="2" type="ORF">Lbru_0006</name>
</gene>
<dbReference type="AlphaFoldDB" id="A0A0W0SV72"/>
<evidence type="ECO:0000313" key="3">
    <source>
        <dbReference type="Proteomes" id="UP000054742"/>
    </source>
</evidence>
<dbReference type="EMBL" id="LNXV01000001">
    <property type="protein sequence ID" value="KTC87188.1"/>
    <property type="molecule type" value="Genomic_DNA"/>
</dbReference>
<protein>
    <submittedName>
        <fullName evidence="2">Uncharacterized protein</fullName>
    </submittedName>
</protein>
<keyword evidence="1" id="KW-0812">Transmembrane</keyword>
<evidence type="ECO:0000256" key="1">
    <source>
        <dbReference type="SAM" id="Phobius"/>
    </source>
</evidence>
<name>A0A0W0SV72_9GAMM</name>
<comment type="caution">
    <text evidence="2">The sequence shown here is derived from an EMBL/GenBank/DDBJ whole genome shotgun (WGS) entry which is preliminary data.</text>
</comment>
<keyword evidence="1" id="KW-1133">Transmembrane helix</keyword>
<organism evidence="2 3">
    <name type="scientific">Legionella brunensis</name>
    <dbReference type="NCBI Taxonomy" id="29422"/>
    <lineage>
        <taxon>Bacteria</taxon>
        <taxon>Pseudomonadati</taxon>
        <taxon>Pseudomonadota</taxon>
        <taxon>Gammaproteobacteria</taxon>
        <taxon>Legionellales</taxon>
        <taxon>Legionellaceae</taxon>
        <taxon>Legionella</taxon>
    </lineage>
</organism>
<dbReference type="Proteomes" id="UP000054742">
    <property type="component" value="Unassembled WGS sequence"/>
</dbReference>
<reference evidence="2 3" key="1">
    <citation type="submission" date="2015-11" db="EMBL/GenBank/DDBJ databases">
        <title>Genomic analysis of 38 Legionella species identifies large and diverse effector repertoires.</title>
        <authorList>
            <person name="Burstein D."/>
            <person name="Amaro F."/>
            <person name="Zusman T."/>
            <person name="Lifshitz Z."/>
            <person name="Cohen O."/>
            <person name="Gilbert J.A."/>
            <person name="Pupko T."/>
            <person name="Shuman H.A."/>
            <person name="Segal G."/>
        </authorList>
    </citation>
    <scope>NUCLEOTIDE SEQUENCE [LARGE SCALE GENOMIC DNA]</scope>
    <source>
        <strain evidence="2 3">ATCC 43878</strain>
    </source>
</reference>
<dbReference type="PATRIC" id="fig|29422.6.peg.6"/>
<proteinExistence type="predicted"/>
<accession>A0A0W0SV72</accession>
<evidence type="ECO:0000313" key="2">
    <source>
        <dbReference type="EMBL" id="KTC87188.1"/>
    </source>
</evidence>